<dbReference type="Proteomes" id="UP000503540">
    <property type="component" value="Chromosome"/>
</dbReference>
<feature type="transmembrane region" description="Helical" evidence="6">
    <location>
        <begin position="135"/>
        <end position="154"/>
    </location>
</feature>
<feature type="transmembrane region" description="Helical" evidence="6">
    <location>
        <begin position="364"/>
        <end position="385"/>
    </location>
</feature>
<dbReference type="KEGG" id="nah:F5544_35085"/>
<feature type="transmembrane region" description="Helical" evidence="6">
    <location>
        <begin position="107"/>
        <end position="129"/>
    </location>
</feature>
<protein>
    <submittedName>
        <fullName evidence="8">MFS transporter</fullName>
    </submittedName>
</protein>
<dbReference type="Pfam" id="PF07690">
    <property type="entry name" value="MFS_1"/>
    <property type="match status" value="1"/>
</dbReference>
<evidence type="ECO:0000256" key="4">
    <source>
        <dbReference type="ARBA" id="ARBA00022989"/>
    </source>
</evidence>
<sequence length="424" mass="43682">MAVADSRRRSTAHAAELACVSTTLASPPIASTDRSPLLCWSGVAAVMLGIFAIVTTEMLPVGLLTSIAGDFTISDGMAGLMMTVPGLVAAAAAPVVTVATARVDRRIMLCLFIFLLIVADLLMAVTPVYWPVLAARVLVGVTVGGFWSIAAGLADRLVPAKSVPRANAIIFAAVPLGSVLGVPAGTYLGDLTGWRVAFAVVAGFTVAVLGLLLAVLPPLPGGPGTRVSLLRSLVRGTNMRYALLLTFLIVLAHFGAYTYITPFLEQVTKAGSATVTLMLLAYGVAGIVGNFLGGAAVARHPRGAFAGFVTMIIAALLLLPVLGRWEFGALALLLVWGVGYGAVPVATQTWFIKAAPNTPEAASVLFTASFQLTLSLGALTGGVIVDHTSPTTVLLLAAAPVALAILTLTTHLATGRVWPDLPRT</sequence>
<feature type="transmembrane region" description="Helical" evidence="6">
    <location>
        <begin position="391"/>
        <end position="413"/>
    </location>
</feature>
<feature type="domain" description="Major facilitator superfamily (MFS) profile" evidence="7">
    <location>
        <begin position="42"/>
        <end position="416"/>
    </location>
</feature>
<keyword evidence="5 6" id="KW-0472">Membrane</keyword>
<evidence type="ECO:0000256" key="5">
    <source>
        <dbReference type="ARBA" id="ARBA00023136"/>
    </source>
</evidence>
<dbReference type="GO" id="GO:0022857">
    <property type="term" value="F:transmembrane transporter activity"/>
    <property type="evidence" value="ECO:0007669"/>
    <property type="project" value="InterPro"/>
</dbReference>
<dbReference type="InterPro" id="IPR020846">
    <property type="entry name" value="MFS_dom"/>
</dbReference>
<accession>A0A6G9YNH8</accession>
<evidence type="ECO:0000256" key="6">
    <source>
        <dbReference type="SAM" id="Phobius"/>
    </source>
</evidence>
<dbReference type="CDD" id="cd17324">
    <property type="entry name" value="MFS_NepI_like"/>
    <property type="match status" value="1"/>
</dbReference>
<evidence type="ECO:0000256" key="1">
    <source>
        <dbReference type="ARBA" id="ARBA00004651"/>
    </source>
</evidence>
<name>A0A6G9YNH8_9NOCA</name>
<dbReference type="Gene3D" id="1.20.1250.20">
    <property type="entry name" value="MFS general substrate transporter like domains"/>
    <property type="match status" value="1"/>
</dbReference>
<evidence type="ECO:0000259" key="7">
    <source>
        <dbReference type="PROSITE" id="PS50850"/>
    </source>
</evidence>
<dbReference type="InterPro" id="IPR036259">
    <property type="entry name" value="MFS_trans_sf"/>
</dbReference>
<feature type="transmembrane region" description="Helical" evidence="6">
    <location>
        <begin position="329"/>
        <end position="352"/>
    </location>
</feature>
<comment type="subcellular location">
    <subcellularLocation>
        <location evidence="1">Cell membrane</location>
        <topology evidence="1">Multi-pass membrane protein</topology>
    </subcellularLocation>
</comment>
<feature type="transmembrane region" description="Helical" evidence="6">
    <location>
        <begin position="272"/>
        <end position="292"/>
    </location>
</feature>
<dbReference type="PANTHER" id="PTHR43124">
    <property type="entry name" value="PURINE EFFLUX PUMP PBUE"/>
    <property type="match status" value="1"/>
</dbReference>
<evidence type="ECO:0000256" key="2">
    <source>
        <dbReference type="ARBA" id="ARBA00022475"/>
    </source>
</evidence>
<proteinExistence type="predicted"/>
<evidence type="ECO:0000256" key="3">
    <source>
        <dbReference type="ARBA" id="ARBA00022692"/>
    </source>
</evidence>
<dbReference type="EMBL" id="CP046172">
    <property type="protein sequence ID" value="QIS14849.1"/>
    <property type="molecule type" value="Genomic_DNA"/>
</dbReference>
<dbReference type="PANTHER" id="PTHR43124:SF3">
    <property type="entry name" value="CHLORAMPHENICOL EFFLUX PUMP RV0191"/>
    <property type="match status" value="1"/>
</dbReference>
<feature type="transmembrane region" description="Helical" evidence="6">
    <location>
        <begin position="76"/>
        <end position="100"/>
    </location>
</feature>
<feature type="transmembrane region" description="Helical" evidence="6">
    <location>
        <begin position="241"/>
        <end position="260"/>
    </location>
</feature>
<dbReference type="PROSITE" id="PS50850">
    <property type="entry name" value="MFS"/>
    <property type="match status" value="1"/>
</dbReference>
<reference evidence="8 9" key="1">
    <citation type="journal article" date="2019" name="ACS Chem. Biol.">
        <title>Identification and Mobilization of a Cryptic Antibiotic Biosynthesis Gene Locus from a Human-Pathogenic Nocardia Isolate.</title>
        <authorList>
            <person name="Herisse M."/>
            <person name="Ishida K."/>
            <person name="Porter J.L."/>
            <person name="Howden B."/>
            <person name="Hertweck C."/>
            <person name="Stinear T.P."/>
            <person name="Pidot S.J."/>
        </authorList>
    </citation>
    <scope>NUCLEOTIDE SEQUENCE [LARGE SCALE GENOMIC DNA]</scope>
    <source>
        <strain evidence="8 9">AUSMDU00012717</strain>
    </source>
</reference>
<dbReference type="InterPro" id="IPR011701">
    <property type="entry name" value="MFS"/>
</dbReference>
<dbReference type="InterPro" id="IPR050189">
    <property type="entry name" value="MFS_Efflux_Transporters"/>
</dbReference>
<keyword evidence="4 6" id="KW-1133">Transmembrane helix</keyword>
<evidence type="ECO:0000313" key="8">
    <source>
        <dbReference type="EMBL" id="QIS14849.1"/>
    </source>
</evidence>
<feature type="transmembrane region" description="Helical" evidence="6">
    <location>
        <begin position="304"/>
        <end position="323"/>
    </location>
</feature>
<keyword evidence="3 6" id="KW-0812">Transmembrane</keyword>
<dbReference type="SUPFAM" id="SSF103473">
    <property type="entry name" value="MFS general substrate transporter"/>
    <property type="match status" value="1"/>
</dbReference>
<feature type="transmembrane region" description="Helical" evidence="6">
    <location>
        <begin position="37"/>
        <end position="56"/>
    </location>
</feature>
<organism evidence="8 9">
    <name type="scientific">Nocardia arthritidis</name>
    <dbReference type="NCBI Taxonomy" id="228602"/>
    <lineage>
        <taxon>Bacteria</taxon>
        <taxon>Bacillati</taxon>
        <taxon>Actinomycetota</taxon>
        <taxon>Actinomycetes</taxon>
        <taxon>Mycobacteriales</taxon>
        <taxon>Nocardiaceae</taxon>
        <taxon>Nocardia</taxon>
    </lineage>
</organism>
<keyword evidence="2" id="KW-1003">Cell membrane</keyword>
<feature type="transmembrane region" description="Helical" evidence="6">
    <location>
        <begin position="194"/>
        <end position="220"/>
    </location>
</feature>
<keyword evidence="9" id="KW-1185">Reference proteome</keyword>
<dbReference type="AlphaFoldDB" id="A0A6G9YNH8"/>
<dbReference type="GO" id="GO:0005886">
    <property type="term" value="C:plasma membrane"/>
    <property type="evidence" value="ECO:0007669"/>
    <property type="project" value="UniProtKB-SubCell"/>
</dbReference>
<gene>
    <name evidence="8" type="ORF">F5544_35085</name>
</gene>
<feature type="transmembrane region" description="Helical" evidence="6">
    <location>
        <begin position="166"/>
        <end position="188"/>
    </location>
</feature>
<evidence type="ECO:0000313" key="9">
    <source>
        <dbReference type="Proteomes" id="UP000503540"/>
    </source>
</evidence>